<dbReference type="PANTHER" id="PTHR21057">
    <property type="entry name" value="PHOSPHO-2-DEHYDRO-3-DEOXYHEPTONATE ALDOLASE"/>
    <property type="match status" value="1"/>
</dbReference>
<dbReference type="SUPFAM" id="SSF51569">
    <property type="entry name" value="Aldolase"/>
    <property type="match status" value="1"/>
</dbReference>
<evidence type="ECO:0000256" key="8">
    <source>
        <dbReference type="ARBA" id="ARBA00049112"/>
    </source>
</evidence>
<comment type="pathway">
    <text evidence="3">Carbohydrate biosynthesis; 3-deoxy-D-manno-octulosonate biosynthesis; 3-deoxy-D-manno-octulosonate from D-ribulose 5-phosphate: step 2/3.</text>
</comment>
<dbReference type="GO" id="GO:0005737">
    <property type="term" value="C:cytoplasm"/>
    <property type="evidence" value="ECO:0007669"/>
    <property type="project" value="UniProtKB-SubCell"/>
</dbReference>
<evidence type="ECO:0000256" key="1">
    <source>
        <dbReference type="ARBA" id="ARBA00004496"/>
    </source>
</evidence>
<protein>
    <recommendedName>
        <fullName evidence="5">3-deoxy-8-phosphooctulonate synthase</fullName>
        <ecNumber evidence="5">2.5.1.55</ecNumber>
    </recommendedName>
</protein>
<dbReference type="EMBL" id="CP048222">
    <property type="protein sequence ID" value="QHT67928.1"/>
    <property type="molecule type" value="Genomic_DNA"/>
</dbReference>
<dbReference type="Proteomes" id="UP000480178">
    <property type="component" value="Chromosome"/>
</dbReference>
<dbReference type="GO" id="GO:0009103">
    <property type="term" value="P:lipopolysaccharide biosynthetic process"/>
    <property type="evidence" value="ECO:0007669"/>
    <property type="project" value="UniProtKB-UniPathway"/>
</dbReference>
<dbReference type="InterPro" id="IPR006218">
    <property type="entry name" value="DAHP1/KDSA"/>
</dbReference>
<evidence type="ECO:0000256" key="5">
    <source>
        <dbReference type="ARBA" id="ARBA00012693"/>
    </source>
</evidence>
<reference evidence="10 11" key="1">
    <citation type="submission" date="2020-01" db="EMBL/GenBank/DDBJ databases">
        <authorList>
            <person name="Kim M.K."/>
        </authorList>
    </citation>
    <scope>NUCLEOTIDE SEQUENCE [LARGE SCALE GENOMIC DNA]</scope>
    <source>
        <strain evidence="10 11">172606-1</strain>
    </source>
</reference>
<comment type="subcellular location">
    <subcellularLocation>
        <location evidence="1">Cytoplasm</location>
    </subcellularLocation>
</comment>
<keyword evidence="6" id="KW-0963">Cytoplasm</keyword>
<comment type="pathway">
    <text evidence="2">Bacterial outer membrane biogenesis; lipopolysaccharide biosynthesis.</text>
</comment>
<evidence type="ECO:0000256" key="7">
    <source>
        <dbReference type="ARBA" id="ARBA00022679"/>
    </source>
</evidence>
<dbReference type="EC" id="2.5.1.55" evidence="5"/>
<dbReference type="InterPro" id="IPR013785">
    <property type="entry name" value="Aldolase_TIM"/>
</dbReference>
<keyword evidence="11" id="KW-1185">Reference proteome</keyword>
<proteinExistence type="inferred from homology"/>
<organism evidence="10 11">
    <name type="scientific">Rhodocytophaga rosea</name>
    <dbReference type="NCBI Taxonomy" id="2704465"/>
    <lineage>
        <taxon>Bacteria</taxon>
        <taxon>Pseudomonadati</taxon>
        <taxon>Bacteroidota</taxon>
        <taxon>Cytophagia</taxon>
        <taxon>Cytophagales</taxon>
        <taxon>Rhodocytophagaceae</taxon>
        <taxon>Rhodocytophaga</taxon>
    </lineage>
</organism>
<comment type="catalytic activity">
    <reaction evidence="8">
        <text>D-arabinose 5-phosphate + phosphoenolpyruvate + H2O = 3-deoxy-alpha-D-manno-2-octulosonate-8-phosphate + phosphate</text>
        <dbReference type="Rhea" id="RHEA:14053"/>
        <dbReference type="ChEBI" id="CHEBI:15377"/>
        <dbReference type="ChEBI" id="CHEBI:43474"/>
        <dbReference type="ChEBI" id="CHEBI:57693"/>
        <dbReference type="ChEBI" id="CHEBI:58702"/>
        <dbReference type="ChEBI" id="CHEBI:85985"/>
        <dbReference type="EC" id="2.5.1.55"/>
    </reaction>
</comment>
<evidence type="ECO:0000256" key="2">
    <source>
        <dbReference type="ARBA" id="ARBA00004756"/>
    </source>
</evidence>
<dbReference type="Gene3D" id="3.20.20.70">
    <property type="entry name" value="Aldolase class I"/>
    <property type="match status" value="1"/>
</dbReference>
<sequence length="269" mass="29254">MQIPKLQHTQSGNFFLIAGPCAIEGRDIALEIADKIKKITDRLEIPYIFKGSFRKANRTKLNSFTGIGDIAALEILKEVGDTFNLPTITDIHETEHAAMAAKYVDVLQIPAFLCRQTDLLVAAAETGKAVNVKKGQFLSGQAMHFAVEKIRSVGNNVVFLTDRGNSFGYSDLVVDFRNIPEMQANQVPVVMDCTHSLQQPNQSSGITGGKPALIETIAKAAIAVGADGLFIETHPRLSEAKSDAANMLPLDKLENLLEKLVKIRKAVVA</sequence>
<evidence type="ECO:0000313" key="11">
    <source>
        <dbReference type="Proteomes" id="UP000480178"/>
    </source>
</evidence>
<gene>
    <name evidence="10" type="primary">kdsA</name>
    <name evidence="10" type="ORF">GXP67_15420</name>
</gene>
<dbReference type="NCBIfam" id="NF003543">
    <property type="entry name" value="PRK05198.1"/>
    <property type="match status" value="1"/>
</dbReference>
<evidence type="ECO:0000256" key="3">
    <source>
        <dbReference type="ARBA" id="ARBA00004845"/>
    </source>
</evidence>
<evidence type="ECO:0000259" key="9">
    <source>
        <dbReference type="Pfam" id="PF00793"/>
    </source>
</evidence>
<dbReference type="NCBIfam" id="TIGR01362">
    <property type="entry name" value="KDO8P_synth"/>
    <property type="match status" value="1"/>
</dbReference>
<dbReference type="Pfam" id="PF00793">
    <property type="entry name" value="DAHP_synth_1"/>
    <property type="match status" value="1"/>
</dbReference>
<evidence type="ECO:0000256" key="6">
    <source>
        <dbReference type="ARBA" id="ARBA00022490"/>
    </source>
</evidence>
<dbReference type="UniPathway" id="UPA00030"/>
<dbReference type="AlphaFoldDB" id="A0A6C0GIT7"/>
<dbReference type="RefSeq" id="WP_162443949.1">
    <property type="nucleotide sequence ID" value="NZ_CP048222.1"/>
</dbReference>
<accession>A0A6C0GIT7</accession>
<feature type="domain" description="DAHP synthetase I/KDSA" evidence="9">
    <location>
        <begin position="13"/>
        <end position="267"/>
    </location>
</feature>
<dbReference type="GO" id="GO:0008676">
    <property type="term" value="F:3-deoxy-8-phosphooctulonate synthase activity"/>
    <property type="evidence" value="ECO:0007669"/>
    <property type="project" value="UniProtKB-EC"/>
</dbReference>
<evidence type="ECO:0000256" key="4">
    <source>
        <dbReference type="ARBA" id="ARBA00010499"/>
    </source>
</evidence>
<keyword evidence="7 10" id="KW-0808">Transferase</keyword>
<dbReference type="KEGG" id="rhoz:GXP67_15420"/>
<dbReference type="InterPro" id="IPR006269">
    <property type="entry name" value="KDO8P_synthase"/>
</dbReference>
<name>A0A6C0GIT7_9BACT</name>
<evidence type="ECO:0000313" key="10">
    <source>
        <dbReference type="EMBL" id="QHT67928.1"/>
    </source>
</evidence>
<dbReference type="UniPathway" id="UPA00357">
    <property type="reaction ID" value="UER00474"/>
</dbReference>
<comment type="similarity">
    <text evidence="4">Belongs to the KdsA family.</text>
</comment>